<feature type="region of interest" description="Disordered" evidence="5">
    <location>
        <begin position="332"/>
        <end position="356"/>
    </location>
</feature>
<evidence type="ECO:0000256" key="1">
    <source>
        <dbReference type="ARBA" id="ARBA00022574"/>
    </source>
</evidence>
<feature type="coiled-coil region" evidence="4">
    <location>
        <begin position="415"/>
        <end position="449"/>
    </location>
</feature>
<organism evidence="6 7">
    <name type="scientific">[Myrmecia] bisecta</name>
    <dbReference type="NCBI Taxonomy" id="41462"/>
    <lineage>
        <taxon>Eukaryota</taxon>
        <taxon>Viridiplantae</taxon>
        <taxon>Chlorophyta</taxon>
        <taxon>core chlorophytes</taxon>
        <taxon>Trebouxiophyceae</taxon>
        <taxon>Trebouxiales</taxon>
        <taxon>Trebouxiaceae</taxon>
        <taxon>Myrmecia</taxon>
    </lineage>
</organism>
<dbReference type="InterPro" id="IPR045227">
    <property type="entry name" value="WDR18/Ipi3/RID3"/>
</dbReference>
<dbReference type="InterPro" id="IPR020472">
    <property type="entry name" value="WD40_PAC1"/>
</dbReference>
<keyword evidence="4" id="KW-0175">Coiled coil</keyword>
<dbReference type="PANTHER" id="PTHR18763">
    <property type="entry name" value="WD-REPEAT PROTEIN 18"/>
    <property type="match status" value="1"/>
</dbReference>
<dbReference type="SMART" id="SM00320">
    <property type="entry name" value="WD40"/>
    <property type="match status" value="5"/>
</dbReference>
<protein>
    <submittedName>
        <fullName evidence="6">Uncharacterized protein</fullName>
    </submittedName>
</protein>
<dbReference type="PROSITE" id="PS50082">
    <property type="entry name" value="WD_REPEATS_2"/>
    <property type="match status" value="3"/>
</dbReference>
<gene>
    <name evidence="6" type="ORF">WJX72_001891</name>
</gene>
<feature type="repeat" description="WD" evidence="3">
    <location>
        <begin position="268"/>
        <end position="309"/>
    </location>
</feature>
<dbReference type="EMBL" id="JALJOR010000002">
    <property type="protein sequence ID" value="KAK9823318.1"/>
    <property type="molecule type" value="Genomic_DNA"/>
</dbReference>
<dbReference type="PANTHER" id="PTHR18763:SF0">
    <property type="entry name" value="WD REPEAT-CONTAINING PROTEIN 18"/>
    <property type="match status" value="1"/>
</dbReference>
<dbReference type="GO" id="GO:0006364">
    <property type="term" value="P:rRNA processing"/>
    <property type="evidence" value="ECO:0007669"/>
    <property type="project" value="TreeGrafter"/>
</dbReference>
<name>A0AAW1QQ17_9CHLO</name>
<comment type="caution">
    <text evidence="6">The sequence shown here is derived from an EMBL/GenBank/DDBJ whole genome shotgun (WGS) entry which is preliminary data.</text>
</comment>
<dbReference type="PROSITE" id="PS00678">
    <property type="entry name" value="WD_REPEATS_1"/>
    <property type="match status" value="1"/>
</dbReference>
<evidence type="ECO:0000313" key="7">
    <source>
        <dbReference type="Proteomes" id="UP001489004"/>
    </source>
</evidence>
<keyword evidence="2" id="KW-0677">Repeat</keyword>
<sequence>MSLDPVLLIACSTESPISVWDLHKGTFLAGFKNNASPLNGLTVLGAHHIVAAQASKGISFWSWHKDQVAQRCFAVEPIVCLATTPDGTYIAGGGPSGTLYIWEAGSGRLLISWPAHYKAVTALTFADDGSVLLSGSEDSVVNAWQLIDVLDQAPPGQQGYRTLNPLHSWSQHTLPVTSIACGAGGADAVVISSSLDCSCKIYSLASDALLRSISLPAPIQAVISDQAEHALYAGATNGTIYEVSLIGAPAASASAWAGAAEQAEHAKLEGHTGAVNSLAVSLDGMHLVSGSADGSARVWDLRTRQPLRVFQTPTKAAISSVLVLPRPLHLAAGQGGRGRSDAQQAGRRGPPRMQPLVPLAKYAGAAGATRPWEGPLVDLPVLTSSREWPTDSPGCSATLGEPVALGGEDTAANGAADLASQCAALEEERNRLQEHLQQALAAAKSWQQLHAQLQAHMLEQAVLPG</sequence>
<proteinExistence type="predicted"/>
<evidence type="ECO:0000256" key="5">
    <source>
        <dbReference type="SAM" id="MobiDB-lite"/>
    </source>
</evidence>
<dbReference type="PROSITE" id="PS50294">
    <property type="entry name" value="WD_REPEATS_REGION"/>
    <property type="match status" value="2"/>
</dbReference>
<dbReference type="GO" id="GO:0006261">
    <property type="term" value="P:DNA-templated DNA replication"/>
    <property type="evidence" value="ECO:0007669"/>
    <property type="project" value="TreeGrafter"/>
</dbReference>
<reference evidence="6 7" key="1">
    <citation type="journal article" date="2024" name="Nat. Commun.">
        <title>Phylogenomics reveals the evolutionary origins of lichenization in chlorophyte algae.</title>
        <authorList>
            <person name="Puginier C."/>
            <person name="Libourel C."/>
            <person name="Otte J."/>
            <person name="Skaloud P."/>
            <person name="Haon M."/>
            <person name="Grisel S."/>
            <person name="Petersen M."/>
            <person name="Berrin J.G."/>
            <person name="Delaux P.M."/>
            <person name="Dal Grande F."/>
            <person name="Keller J."/>
        </authorList>
    </citation>
    <scope>NUCLEOTIDE SEQUENCE [LARGE SCALE GENOMIC DNA]</scope>
    <source>
        <strain evidence="6 7">SAG 2043</strain>
    </source>
</reference>
<feature type="repeat" description="WD" evidence="3">
    <location>
        <begin position="78"/>
        <end position="112"/>
    </location>
</feature>
<dbReference type="AlphaFoldDB" id="A0AAW1QQ17"/>
<keyword evidence="1 3" id="KW-0853">WD repeat</keyword>
<evidence type="ECO:0000256" key="4">
    <source>
        <dbReference type="SAM" id="Coils"/>
    </source>
</evidence>
<dbReference type="InterPro" id="IPR001680">
    <property type="entry name" value="WD40_rpt"/>
</dbReference>
<dbReference type="Pfam" id="PF00400">
    <property type="entry name" value="WD40"/>
    <property type="match status" value="4"/>
</dbReference>
<dbReference type="PRINTS" id="PR00320">
    <property type="entry name" value="GPROTEINBRPT"/>
</dbReference>
<accession>A0AAW1QQ17</accession>
<dbReference type="InterPro" id="IPR015943">
    <property type="entry name" value="WD40/YVTN_repeat-like_dom_sf"/>
</dbReference>
<evidence type="ECO:0000256" key="2">
    <source>
        <dbReference type="ARBA" id="ARBA00022737"/>
    </source>
</evidence>
<evidence type="ECO:0000313" key="6">
    <source>
        <dbReference type="EMBL" id="KAK9823318.1"/>
    </source>
</evidence>
<dbReference type="InterPro" id="IPR011047">
    <property type="entry name" value="Quinoprotein_ADH-like_sf"/>
</dbReference>
<dbReference type="Proteomes" id="UP001489004">
    <property type="component" value="Unassembled WGS sequence"/>
</dbReference>
<dbReference type="GO" id="GO:0005656">
    <property type="term" value="C:nuclear pre-replicative complex"/>
    <property type="evidence" value="ECO:0007669"/>
    <property type="project" value="TreeGrafter"/>
</dbReference>
<feature type="repeat" description="WD" evidence="3">
    <location>
        <begin position="113"/>
        <end position="146"/>
    </location>
</feature>
<dbReference type="InterPro" id="IPR019775">
    <property type="entry name" value="WD40_repeat_CS"/>
</dbReference>
<dbReference type="SUPFAM" id="SSF50998">
    <property type="entry name" value="Quinoprotein alcohol dehydrogenase-like"/>
    <property type="match status" value="1"/>
</dbReference>
<evidence type="ECO:0000256" key="3">
    <source>
        <dbReference type="PROSITE-ProRule" id="PRU00221"/>
    </source>
</evidence>
<keyword evidence="7" id="KW-1185">Reference proteome</keyword>
<dbReference type="GO" id="GO:0120330">
    <property type="term" value="C:rixosome complex"/>
    <property type="evidence" value="ECO:0007669"/>
    <property type="project" value="TreeGrafter"/>
</dbReference>
<dbReference type="Gene3D" id="2.130.10.10">
    <property type="entry name" value="YVTN repeat-like/Quinoprotein amine dehydrogenase"/>
    <property type="match status" value="2"/>
</dbReference>